<keyword evidence="5 6" id="KW-0472">Membrane</keyword>
<feature type="transmembrane region" description="Helical" evidence="6">
    <location>
        <begin position="249"/>
        <end position="276"/>
    </location>
</feature>
<dbReference type="GO" id="GO:0016020">
    <property type="term" value="C:membrane"/>
    <property type="evidence" value="ECO:0007669"/>
    <property type="project" value="UniProtKB-SubCell"/>
</dbReference>
<proteinExistence type="inferred from homology"/>
<comment type="caution">
    <text evidence="7">The sequence shown here is derived from an EMBL/GenBank/DDBJ whole genome shotgun (WGS) entry which is preliminary data.</text>
</comment>
<dbReference type="Pfam" id="PF01594">
    <property type="entry name" value="AI-2E_transport"/>
    <property type="match status" value="1"/>
</dbReference>
<reference evidence="7 8" key="1">
    <citation type="submission" date="2019-09" db="EMBL/GenBank/DDBJ databases">
        <title>NBRP : Genome information of microbial organism related human and environment.</title>
        <authorList>
            <person name="Hattori M."/>
            <person name="Oshima K."/>
            <person name="Inaba H."/>
            <person name="Suda W."/>
            <person name="Sakamoto M."/>
            <person name="Iino T."/>
            <person name="Kitahara M."/>
            <person name="Oshida Y."/>
            <person name="Iida T."/>
            <person name="Kudo T."/>
            <person name="Itoh T."/>
            <person name="Ohkuma M."/>
        </authorList>
    </citation>
    <scope>NUCLEOTIDE SEQUENCE [LARGE SCALE GENOMIC DNA]</scope>
    <source>
        <strain evidence="7 8">Mie-1</strain>
    </source>
</reference>
<dbReference type="RefSeq" id="WP_150002532.1">
    <property type="nucleotide sequence ID" value="NZ_BKCM01000010.1"/>
</dbReference>
<dbReference type="AlphaFoldDB" id="A0A5A7N315"/>
<organism evidence="7 8">
    <name type="scientific">Iodidimonas gelatinilytica</name>
    <dbReference type="NCBI Taxonomy" id="1236966"/>
    <lineage>
        <taxon>Bacteria</taxon>
        <taxon>Pseudomonadati</taxon>
        <taxon>Pseudomonadota</taxon>
        <taxon>Alphaproteobacteria</taxon>
        <taxon>Iodidimonadales</taxon>
        <taxon>Iodidimonadaceae</taxon>
        <taxon>Iodidimonas</taxon>
    </lineage>
</organism>
<keyword evidence="3 6" id="KW-0812">Transmembrane</keyword>
<feature type="transmembrane region" description="Helical" evidence="6">
    <location>
        <begin position="160"/>
        <end position="185"/>
    </location>
</feature>
<accession>A0A5A7N315</accession>
<protein>
    <submittedName>
        <fullName evidence="7">AI-2E family transporter</fullName>
    </submittedName>
</protein>
<comment type="similarity">
    <text evidence="2">Belongs to the autoinducer-2 exporter (AI-2E) (TC 2.A.86) family.</text>
</comment>
<evidence type="ECO:0000256" key="2">
    <source>
        <dbReference type="ARBA" id="ARBA00009773"/>
    </source>
</evidence>
<feature type="transmembrane region" description="Helical" evidence="6">
    <location>
        <begin position="21"/>
        <end position="38"/>
    </location>
</feature>
<evidence type="ECO:0000256" key="4">
    <source>
        <dbReference type="ARBA" id="ARBA00022989"/>
    </source>
</evidence>
<dbReference type="PANTHER" id="PTHR21716:SF64">
    <property type="entry name" value="AI-2 TRANSPORT PROTEIN TQSA"/>
    <property type="match status" value="1"/>
</dbReference>
<keyword evidence="4 6" id="KW-1133">Transmembrane helix</keyword>
<evidence type="ECO:0000313" key="8">
    <source>
        <dbReference type="Proteomes" id="UP000325187"/>
    </source>
</evidence>
<dbReference type="Proteomes" id="UP000325187">
    <property type="component" value="Unassembled WGS sequence"/>
</dbReference>
<comment type="subcellular location">
    <subcellularLocation>
        <location evidence="1">Membrane</location>
        <topology evidence="1">Multi-pass membrane protein</topology>
    </subcellularLocation>
</comment>
<gene>
    <name evidence="7" type="primary">perM</name>
    <name evidence="7" type="ORF">JCM17845_21090</name>
</gene>
<evidence type="ECO:0000256" key="6">
    <source>
        <dbReference type="SAM" id="Phobius"/>
    </source>
</evidence>
<dbReference type="GO" id="GO:0055085">
    <property type="term" value="P:transmembrane transport"/>
    <property type="evidence" value="ECO:0007669"/>
    <property type="project" value="TreeGrafter"/>
</dbReference>
<keyword evidence="8" id="KW-1185">Reference proteome</keyword>
<feature type="transmembrane region" description="Helical" evidence="6">
    <location>
        <begin position="44"/>
        <end position="61"/>
    </location>
</feature>
<feature type="transmembrane region" description="Helical" evidence="6">
    <location>
        <begin position="226"/>
        <end position="243"/>
    </location>
</feature>
<dbReference type="PANTHER" id="PTHR21716">
    <property type="entry name" value="TRANSMEMBRANE PROTEIN"/>
    <property type="match status" value="1"/>
</dbReference>
<evidence type="ECO:0000256" key="5">
    <source>
        <dbReference type="ARBA" id="ARBA00023136"/>
    </source>
</evidence>
<sequence>MTDQGGAMKDTKEPRRPSAALTRYVPWLVLAVFLLFAYLTRGILLPFIVGFAVAYLLDPLVDRLESWGMGRGIAAGLVIGLGTVIGLCALVALWPLLQNQISGLIKALPGVIETVRAQIDMAMMDLKAEFGSDIGREAQSVLASALQQGLGSMKNLGGQLFAGGLAFFNLLALILIAPMAAFYLLRDYDKIIEQGNCLLPKAEAPTIRGIAREIDRVLSGFVRGQLSVMAAMAVLYSAGWSLVGLDYGLILGLLAGLLGIIPFLGMLFAAAIALIVGFGQWGPDWVQLGLVAGVWLVVQALEGAILTPRLLGHHVGLHPVWVLFAVFAGGEVAGFVGVMIAVPVAAVVSVLVRRTMAHYRKETEGESFEALSVEESSAVLENDVTVGEPS</sequence>
<evidence type="ECO:0000313" key="7">
    <source>
        <dbReference type="EMBL" id="GER01486.1"/>
    </source>
</evidence>
<name>A0A5A7N315_9PROT</name>
<feature type="transmembrane region" description="Helical" evidence="6">
    <location>
        <begin position="288"/>
        <end position="307"/>
    </location>
</feature>
<dbReference type="EMBL" id="BKCM01000010">
    <property type="protein sequence ID" value="GER01486.1"/>
    <property type="molecule type" value="Genomic_DNA"/>
</dbReference>
<evidence type="ECO:0000256" key="1">
    <source>
        <dbReference type="ARBA" id="ARBA00004141"/>
    </source>
</evidence>
<dbReference type="InterPro" id="IPR002549">
    <property type="entry name" value="AI-2E-like"/>
</dbReference>
<feature type="transmembrane region" description="Helical" evidence="6">
    <location>
        <begin position="319"/>
        <end position="352"/>
    </location>
</feature>
<evidence type="ECO:0000256" key="3">
    <source>
        <dbReference type="ARBA" id="ARBA00022692"/>
    </source>
</evidence>
<feature type="transmembrane region" description="Helical" evidence="6">
    <location>
        <begin position="73"/>
        <end position="97"/>
    </location>
</feature>